<dbReference type="RefSeq" id="WP_156337650.1">
    <property type="nucleotide sequence ID" value="NZ_BSCI01000012.1"/>
</dbReference>
<protein>
    <submittedName>
        <fullName evidence="1">Uncharacterized protein</fullName>
    </submittedName>
</protein>
<dbReference type="EMBL" id="BSCI01000012">
    <property type="protein sequence ID" value="GLG87510.1"/>
    <property type="molecule type" value="Genomic_DNA"/>
</dbReference>
<dbReference type="AlphaFoldDB" id="A0A174FET6"/>
<name>A0A174FET6_9FIRM</name>
<evidence type="ECO:0000313" key="3">
    <source>
        <dbReference type="Proteomes" id="UP000095362"/>
    </source>
</evidence>
<evidence type="ECO:0000313" key="1">
    <source>
        <dbReference type="EMBL" id="CUO47209.1"/>
    </source>
</evidence>
<proteinExistence type="predicted"/>
<gene>
    <name evidence="2" type="ORF">comes_20560</name>
    <name evidence="1" type="ORF">ERS852481_02156</name>
</gene>
<sequence length="52" mass="6112">MEEKDIVFSAYSRKLLRELKNTRLLLEKGDIKGAKKLLEEIIDETYADIEIE</sequence>
<evidence type="ECO:0000313" key="2">
    <source>
        <dbReference type="EMBL" id="GLG87510.1"/>
    </source>
</evidence>
<organism evidence="1 3">
    <name type="scientific">Coprococcus comes</name>
    <dbReference type="NCBI Taxonomy" id="410072"/>
    <lineage>
        <taxon>Bacteria</taxon>
        <taxon>Bacillati</taxon>
        <taxon>Bacillota</taxon>
        <taxon>Clostridia</taxon>
        <taxon>Lachnospirales</taxon>
        <taxon>Lachnospiraceae</taxon>
        <taxon>Coprococcus</taxon>
    </lineage>
</organism>
<dbReference type="Proteomes" id="UP001145109">
    <property type="component" value="Unassembled WGS sequence"/>
</dbReference>
<dbReference type="Proteomes" id="UP000095362">
    <property type="component" value="Unassembled WGS sequence"/>
</dbReference>
<accession>A0A174FET6</accession>
<reference evidence="1 3" key="1">
    <citation type="submission" date="2015-09" db="EMBL/GenBank/DDBJ databases">
        <authorList>
            <consortium name="Pathogen Informatics"/>
        </authorList>
    </citation>
    <scope>NUCLEOTIDE SEQUENCE [LARGE SCALE GENOMIC DNA]</scope>
    <source>
        <strain evidence="1 3">2789STDY5834866</strain>
    </source>
</reference>
<dbReference type="EMBL" id="CYZK01000014">
    <property type="protein sequence ID" value="CUO47209.1"/>
    <property type="molecule type" value="Genomic_DNA"/>
</dbReference>
<reference evidence="2" key="3">
    <citation type="submission" date="2022-11" db="EMBL/GenBank/DDBJ databases">
        <title>Draft genome sequence of Coprococcus comes strain 31264.</title>
        <authorList>
            <person name="Hisatomi A."/>
            <person name="Ohkuma M."/>
            <person name="Sakamoto M."/>
        </authorList>
    </citation>
    <scope>NUCLEOTIDE SEQUENCE</scope>
    <source>
        <strain evidence="2">JCM 31264</strain>
    </source>
</reference>
<reference evidence="2" key="2">
    <citation type="submission" date="2022-09" db="EMBL/GenBank/DDBJ databases">
        <title>Draft genome sequence of Coprococcus comes strain 31264.</title>
        <authorList>
            <person name="Atsushi H."/>
            <person name="Moriya O."/>
            <person name="Mitsuo S."/>
        </authorList>
    </citation>
    <scope>NUCLEOTIDE SEQUENCE</scope>
    <source>
        <strain evidence="2">JCM 31264</strain>
    </source>
</reference>